<dbReference type="AlphaFoldDB" id="Q9RW52"/>
<dbReference type="STRING" id="243230.DR_0817"/>
<dbReference type="KEGG" id="dra:DR_0817"/>
<reference evidence="2 3" key="1">
    <citation type="journal article" date="1999" name="Science">
        <title>Genome sequence of the radioresistant bacterium Deinococcus radiodurans R1.</title>
        <authorList>
            <person name="White O."/>
            <person name="Eisen J.A."/>
            <person name="Heidelberg J.F."/>
            <person name="Hickey E.K."/>
            <person name="Peterson J.D."/>
            <person name="Dodson R.J."/>
            <person name="Haft D.H."/>
            <person name="Gwinn M.L."/>
            <person name="Nelson W.C."/>
            <person name="Richardson D.L."/>
            <person name="Moffat K.S."/>
            <person name="Qin H."/>
            <person name="Jiang L."/>
            <person name="Pamphile W."/>
            <person name="Crosby M."/>
            <person name="Shen M."/>
            <person name="Vamathevan J.J."/>
            <person name="Lam P."/>
            <person name="McDonald L."/>
            <person name="Utterback T."/>
            <person name="Zalewski C."/>
            <person name="Makarova K.S."/>
            <person name="Aravind L."/>
            <person name="Daly M.J."/>
            <person name="Minton K.W."/>
            <person name="Fleischmann R.D."/>
            <person name="Ketchum K.A."/>
            <person name="Nelson K.E."/>
            <person name="Salzberg S."/>
            <person name="Smith H.O."/>
            <person name="Venter J.C."/>
            <person name="Fraser C.M."/>
        </authorList>
    </citation>
    <scope>NUCLEOTIDE SEQUENCE [LARGE SCALE GENOMIC DNA]</scope>
    <source>
        <strain evidence="3">ATCC 13939 / DSM 20539 / JCM 16871 / LMG 4051 / NBRC 15346 / NCIMB 9279 / R1 / VKM B-1422</strain>
    </source>
</reference>
<dbReference type="OrthoDB" id="9948850at2"/>
<evidence type="ECO:0000256" key="1">
    <source>
        <dbReference type="SAM" id="Phobius"/>
    </source>
</evidence>
<proteinExistence type="predicted"/>
<accession>Q9RW52</accession>
<evidence type="ECO:0000313" key="3">
    <source>
        <dbReference type="Proteomes" id="UP000002524"/>
    </source>
</evidence>
<feature type="transmembrane region" description="Helical" evidence="1">
    <location>
        <begin position="83"/>
        <end position="102"/>
    </location>
</feature>
<dbReference type="RefSeq" id="WP_010887463.1">
    <property type="nucleotide sequence ID" value="NC_001263.1"/>
</dbReference>
<keyword evidence="1" id="KW-1133">Transmembrane helix</keyword>
<dbReference type="Proteomes" id="UP000002524">
    <property type="component" value="Chromosome 1"/>
</dbReference>
<organism evidence="2 3">
    <name type="scientific">Deinococcus radiodurans (strain ATCC 13939 / DSM 20539 / JCM 16871 / CCUG 27074 / LMG 4051 / NBRC 15346 / NCIMB 9279 / VKM B-1422 / R1)</name>
    <dbReference type="NCBI Taxonomy" id="243230"/>
    <lineage>
        <taxon>Bacteria</taxon>
        <taxon>Thermotogati</taxon>
        <taxon>Deinococcota</taxon>
        <taxon>Deinococci</taxon>
        <taxon>Deinococcales</taxon>
        <taxon>Deinococcaceae</taxon>
        <taxon>Deinococcus</taxon>
    </lineage>
</organism>
<evidence type="ECO:0000313" key="2">
    <source>
        <dbReference type="EMBL" id="AAF10401.1"/>
    </source>
</evidence>
<feature type="transmembrane region" description="Helical" evidence="1">
    <location>
        <begin position="47"/>
        <end position="71"/>
    </location>
</feature>
<keyword evidence="3" id="KW-1185">Reference proteome</keyword>
<keyword evidence="1" id="KW-0812">Transmembrane</keyword>
<dbReference type="EnsemblBacteria" id="AAF10401">
    <property type="protein sequence ID" value="AAF10401"/>
    <property type="gene ID" value="DR_0817"/>
</dbReference>
<gene>
    <name evidence="2" type="ordered locus">DR_0817</name>
</gene>
<dbReference type="EMBL" id="AE000513">
    <property type="protein sequence ID" value="AAF10401.1"/>
    <property type="molecule type" value="Genomic_DNA"/>
</dbReference>
<dbReference type="PaxDb" id="243230-DR_0817"/>
<dbReference type="InParanoid" id="Q9RW52"/>
<sequence length="137" mass="15823">MGRLGHDPAALEWRDCPRCRYPMSRWDRVRATPERVWARWQPDEWTLPWHIIIFGALLLLSLTSGPSLLGLALSIGGRVTSQLTFVLVNGLGLVAVTVWGFFDYRSRLNKREQLARKLAPDDWVCPRCLQAEVRRRL</sequence>
<keyword evidence="1" id="KW-0472">Membrane</keyword>
<dbReference type="PATRIC" id="fig|243230.17.peg.998"/>
<dbReference type="GeneID" id="69517061"/>
<dbReference type="HOGENOM" id="CLU_1861910_0_0_0"/>
<name>Q9RW52_DEIRA</name>
<protein>
    <submittedName>
        <fullName evidence="2">Uncharacterized protein</fullName>
    </submittedName>
</protein>
<dbReference type="PIR" id="G75471">
    <property type="entry name" value="G75471"/>
</dbReference>